<dbReference type="InterPro" id="IPR001455">
    <property type="entry name" value="TusA-like"/>
</dbReference>
<dbReference type="InterPro" id="IPR036868">
    <property type="entry name" value="TusA-like_sf"/>
</dbReference>
<evidence type="ECO:0000313" key="6">
    <source>
        <dbReference type="Proteomes" id="UP000527860"/>
    </source>
</evidence>
<evidence type="ECO:0000259" key="2">
    <source>
        <dbReference type="PROSITE" id="PS50206"/>
    </source>
</evidence>
<dbReference type="PROSITE" id="PS01148">
    <property type="entry name" value="UPF0033"/>
    <property type="match status" value="1"/>
</dbReference>
<dbReference type="OrthoDB" id="9802028at2"/>
<organism evidence="3 5">
    <name type="scientific">Salinicoccus roseus</name>
    <dbReference type="NCBI Taxonomy" id="45670"/>
    <lineage>
        <taxon>Bacteria</taxon>
        <taxon>Bacillati</taxon>
        <taxon>Bacillota</taxon>
        <taxon>Bacilli</taxon>
        <taxon>Bacillales</taxon>
        <taxon>Staphylococcaceae</taxon>
        <taxon>Salinicoccus</taxon>
    </lineage>
</organism>
<protein>
    <submittedName>
        <fullName evidence="4">DsrE/DsrF/DrsH-like family protein</fullName>
    </submittedName>
</protein>
<sequence>MSNTQTKYHINDADQVVEANEYLLDVREPFEYEMGHIAEADNVSVNEIEERLEELPKDRKIHVYCQRGKRGANAVEILKRNGFDAVNLEEGYSAYTGKYDSADEAGETADASAENSAENVEIDPNRLKVEASGLQCPGPLLKVNEVMGDLEPGQQMEITVTDFGFCTDIEAWARKTGHSVLKNEKLEDRVIVVMQKNAPQTKTEGEGHQMVETKDGATMVVFSGDMDKALASFIIATGAKSMGKDVTMFFTFWGLNVIKDPNAPKKNKSGLDKAFSMMMPKSASKLPISNMNMFGLGSKMIQYVMKKKKVDALTEMIEKADKLGVKMVACTMSMDIMAIDEDELLPNVNFGGVGTYLGDAENGNLNLFI</sequence>
<dbReference type="PROSITE" id="PS50206">
    <property type="entry name" value="RHODANESE_3"/>
    <property type="match status" value="1"/>
</dbReference>
<dbReference type="Pfam" id="PF13686">
    <property type="entry name" value="DrsE_2"/>
    <property type="match status" value="1"/>
</dbReference>
<dbReference type="InterPro" id="IPR036873">
    <property type="entry name" value="Rhodanese-like_dom_sf"/>
</dbReference>
<evidence type="ECO:0000313" key="5">
    <source>
        <dbReference type="Proteomes" id="UP000031546"/>
    </source>
</evidence>
<dbReference type="Gene3D" id="3.30.110.40">
    <property type="entry name" value="TusA-like domain"/>
    <property type="match status" value="1"/>
</dbReference>
<evidence type="ECO:0000313" key="4">
    <source>
        <dbReference type="EMBL" id="MDB0580027.1"/>
    </source>
</evidence>
<dbReference type="Gene3D" id="3.40.250.10">
    <property type="entry name" value="Rhodanese-like domain"/>
    <property type="match status" value="1"/>
</dbReference>
<dbReference type="RefSeq" id="WP_040105399.1">
    <property type="nucleotide sequence ID" value="NZ_JABEVU030000001.1"/>
</dbReference>
<feature type="domain" description="Rhodanese" evidence="2">
    <location>
        <begin position="17"/>
        <end position="104"/>
    </location>
</feature>
<dbReference type="Pfam" id="PF01206">
    <property type="entry name" value="TusA"/>
    <property type="match status" value="1"/>
</dbReference>
<reference evidence="3 5" key="1">
    <citation type="submission" date="2015-01" db="EMBL/GenBank/DDBJ databases">
        <title>Genome sequences of high lactate-tolerant strain Salinicoccus roseus W12 with industrial interest.</title>
        <authorList>
            <person name="Wang H."/>
            <person name="Yu B."/>
        </authorList>
    </citation>
    <scope>NUCLEOTIDE SEQUENCE [LARGE SCALE GENOMIC DNA]</scope>
    <source>
        <strain evidence="3 5">W12</strain>
    </source>
</reference>
<dbReference type="InterPro" id="IPR027396">
    <property type="entry name" value="DsrEFH-like"/>
</dbReference>
<dbReference type="Pfam" id="PF00581">
    <property type="entry name" value="Rhodanese"/>
    <property type="match status" value="1"/>
</dbReference>
<dbReference type="PANTHER" id="PTHR34655:SF2">
    <property type="entry name" value="PEROXIREDOXIN FAMILY PROTEIN"/>
    <property type="match status" value="1"/>
</dbReference>
<proteinExistence type="predicted"/>
<dbReference type="InterPro" id="IPR001763">
    <property type="entry name" value="Rhodanese-like_dom"/>
</dbReference>
<dbReference type="EMBL" id="JABEVU030000001">
    <property type="protein sequence ID" value="MDB0580027.1"/>
    <property type="molecule type" value="Genomic_DNA"/>
</dbReference>
<dbReference type="SUPFAM" id="SSF52821">
    <property type="entry name" value="Rhodanese/Cell cycle control phosphatase"/>
    <property type="match status" value="1"/>
</dbReference>
<reference evidence="4" key="2">
    <citation type="submission" date="2020-04" db="EMBL/GenBank/DDBJ databases">
        <authorList>
            <person name="Tanveer F."/>
            <person name="Xie Y."/>
            <person name="Shinwari Z.K."/>
        </authorList>
    </citation>
    <scope>NUCLEOTIDE SEQUENCE</scope>
    <source>
        <strain evidence="4">MOSEL-ME25</strain>
    </source>
</reference>
<accession>A0A0C2DMP2</accession>
<dbReference type="EMBL" id="JXII01000003">
    <property type="protein sequence ID" value="KIH71288.1"/>
    <property type="molecule type" value="Genomic_DNA"/>
</dbReference>
<dbReference type="Proteomes" id="UP000527860">
    <property type="component" value="Unassembled WGS sequence"/>
</dbReference>
<dbReference type="SMART" id="SM00450">
    <property type="entry name" value="RHOD"/>
    <property type="match status" value="1"/>
</dbReference>
<reference evidence="4" key="3">
    <citation type="submission" date="2022-12" db="EMBL/GenBank/DDBJ databases">
        <title>Genome analysis and biological profiling of marine Salinicoccus roseus MOSEL-ME25.</title>
        <authorList>
            <person name="Mirza F.T."/>
            <person name="Xie Y."/>
            <person name="Shinwari Z.K."/>
        </authorList>
    </citation>
    <scope>NUCLEOTIDE SEQUENCE</scope>
    <source>
        <strain evidence="4">MOSEL-ME25</strain>
    </source>
</reference>
<keyword evidence="6" id="KW-1185">Reference proteome</keyword>
<dbReference type="SUPFAM" id="SSF75169">
    <property type="entry name" value="DsrEFH-like"/>
    <property type="match status" value="1"/>
</dbReference>
<dbReference type="PANTHER" id="PTHR34655">
    <property type="entry name" value="CONSERVED WITHIN P. AEROPHILUM"/>
    <property type="match status" value="1"/>
</dbReference>
<dbReference type="GeneID" id="77844790"/>
<evidence type="ECO:0000313" key="3">
    <source>
        <dbReference type="EMBL" id="KIH71288.1"/>
    </source>
</evidence>
<comment type="caution">
    <text evidence="3">The sequence shown here is derived from an EMBL/GenBank/DDBJ whole genome shotgun (WGS) entry which is preliminary data.</text>
</comment>
<gene>
    <name evidence="4" type="ORF">F7P68_0005760</name>
    <name evidence="3" type="ORF">SN16_04425</name>
</gene>
<dbReference type="Proteomes" id="UP000031546">
    <property type="component" value="Unassembled WGS sequence"/>
</dbReference>
<dbReference type="InterPro" id="IPR032836">
    <property type="entry name" value="DsrE2-like"/>
</dbReference>
<dbReference type="AlphaFoldDB" id="A0A0C2DMP2"/>
<dbReference type="STRING" id="45670.SN16_04425"/>
<dbReference type="SUPFAM" id="SSF64307">
    <property type="entry name" value="SirA-like"/>
    <property type="match status" value="1"/>
</dbReference>
<evidence type="ECO:0000256" key="1">
    <source>
        <dbReference type="SAM" id="MobiDB-lite"/>
    </source>
</evidence>
<dbReference type="Gene3D" id="3.40.1260.10">
    <property type="entry name" value="DsrEFH-like"/>
    <property type="match status" value="1"/>
</dbReference>
<name>A0A0C2DMP2_9STAP</name>
<feature type="region of interest" description="Disordered" evidence="1">
    <location>
        <begin position="103"/>
        <end position="122"/>
    </location>
</feature>